<protein>
    <submittedName>
        <fullName evidence="1">Uncharacterized protein</fullName>
    </submittedName>
</protein>
<accession>A0A2S4VSZ5</accession>
<evidence type="ECO:0000313" key="2">
    <source>
        <dbReference type="Proteomes" id="UP000239156"/>
    </source>
</evidence>
<reference evidence="1" key="1">
    <citation type="submission" date="2017-12" db="EMBL/GenBank/DDBJ databases">
        <title>Gene loss provides genomic basis for host adaptation in cereal stripe rust fungi.</title>
        <authorList>
            <person name="Xia C."/>
        </authorList>
    </citation>
    <scope>NUCLEOTIDE SEQUENCE [LARGE SCALE GENOMIC DNA]</scope>
    <source>
        <strain evidence="1">93-210</strain>
    </source>
</reference>
<keyword evidence="2" id="KW-1185">Reference proteome</keyword>
<dbReference type="AlphaFoldDB" id="A0A2S4VSZ5"/>
<dbReference type="VEuPathDB" id="FungiDB:PSHT_12074"/>
<proteinExistence type="predicted"/>
<dbReference type="EMBL" id="PKSL01000030">
    <property type="protein sequence ID" value="POW12637.1"/>
    <property type="molecule type" value="Genomic_DNA"/>
</dbReference>
<sequence>MVDYKEAEFHLKQTKLILATIQAANSQFRSDNVLKADGSNFGGWHLNLLDVGSACLMGSHFFFNKCNNNTFERIGQAFMINSIHQSPAAKMQSLQTCFEMYETLCGKFKTTLRAAQIRMAPVDPGTSWVFPQKSGPGTAR</sequence>
<evidence type="ECO:0000313" key="1">
    <source>
        <dbReference type="EMBL" id="POW12637.1"/>
    </source>
</evidence>
<organism evidence="1 2">
    <name type="scientific">Puccinia striiformis</name>
    <dbReference type="NCBI Taxonomy" id="27350"/>
    <lineage>
        <taxon>Eukaryota</taxon>
        <taxon>Fungi</taxon>
        <taxon>Dikarya</taxon>
        <taxon>Basidiomycota</taxon>
        <taxon>Pucciniomycotina</taxon>
        <taxon>Pucciniomycetes</taxon>
        <taxon>Pucciniales</taxon>
        <taxon>Pucciniaceae</taxon>
        <taxon>Puccinia</taxon>
    </lineage>
</organism>
<gene>
    <name evidence="1" type="ORF">PSTT_04201</name>
</gene>
<name>A0A2S4VSZ5_9BASI</name>
<dbReference type="VEuPathDB" id="FungiDB:PSTT_04201"/>
<dbReference type="Proteomes" id="UP000239156">
    <property type="component" value="Unassembled WGS sequence"/>
</dbReference>
<comment type="caution">
    <text evidence="1">The sequence shown here is derived from an EMBL/GenBank/DDBJ whole genome shotgun (WGS) entry which is preliminary data.</text>
</comment>